<feature type="compositionally biased region" description="Low complexity" evidence="13">
    <location>
        <begin position="1136"/>
        <end position="1150"/>
    </location>
</feature>
<keyword evidence="15" id="KW-1185">Reference proteome</keyword>
<evidence type="ECO:0000256" key="4">
    <source>
        <dbReference type="ARBA" id="ARBA00022980"/>
    </source>
</evidence>
<feature type="region of interest" description="Disordered" evidence="13">
    <location>
        <begin position="1106"/>
        <end position="1171"/>
    </location>
</feature>
<feature type="region of interest" description="Disordered" evidence="13">
    <location>
        <begin position="160"/>
        <end position="189"/>
    </location>
</feature>
<evidence type="ECO:0000256" key="11">
    <source>
        <dbReference type="ARBA" id="ARBA00049757"/>
    </source>
</evidence>
<evidence type="ECO:0000256" key="6">
    <source>
        <dbReference type="ARBA" id="ARBA00023159"/>
    </source>
</evidence>
<keyword evidence="8" id="KW-0539">Nucleus</keyword>
<feature type="domain" description="Small ribosomal subunit protein uS7" evidence="14">
    <location>
        <begin position="440"/>
        <end position="600"/>
    </location>
</feature>
<evidence type="ECO:0000256" key="13">
    <source>
        <dbReference type="SAM" id="MobiDB-lite"/>
    </source>
</evidence>
<dbReference type="Pfam" id="PF05669">
    <property type="entry name" value="Med31"/>
    <property type="match status" value="1"/>
</dbReference>
<dbReference type="GO" id="GO:0003729">
    <property type="term" value="F:mRNA binding"/>
    <property type="evidence" value="ECO:0007669"/>
    <property type="project" value="TreeGrafter"/>
</dbReference>
<evidence type="ECO:0000256" key="7">
    <source>
        <dbReference type="ARBA" id="ARBA00023163"/>
    </source>
</evidence>
<feature type="region of interest" description="Disordered" evidence="13">
    <location>
        <begin position="293"/>
        <end position="342"/>
    </location>
</feature>
<feature type="compositionally biased region" description="Basic residues" evidence="13">
    <location>
        <begin position="389"/>
        <end position="400"/>
    </location>
</feature>
<comment type="similarity">
    <text evidence="3">Belongs to the universal ribosomal protein uS7 family.</text>
</comment>
<dbReference type="InterPro" id="IPR007757">
    <property type="entry name" value="MT-A70-like"/>
</dbReference>
<feature type="region of interest" description="Disordered" evidence="13">
    <location>
        <begin position="389"/>
        <end position="417"/>
    </location>
</feature>
<dbReference type="GO" id="GO:0016592">
    <property type="term" value="C:mediator complex"/>
    <property type="evidence" value="ECO:0007669"/>
    <property type="project" value="InterPro"/>
</dbReference>
<dbReference type="Gene3D" id="1.10.455.10">
    <property type="entry name" value="Ribosomal protein S7 domain"/>
    <property type="match status" value="1"/>
</dbReference>
<dbReference type="InterPro" id="IPR023798">
    <property type="entry name" value="Ribosomal_uS7_dom"/>
</dbReference>
<dbReference type="GO" id="GO:0036396">
    <property type="term" value="C:RNA N6-methyladenosine methyltransferase complex"/>
    <property type="evidence" value="ECO:0007669"/>
    <property type="project" value="TreeGrafter"/>
</dbReference>
<comment type="similarity">
    <text evidence="2">Belongs to the Mediator complex subunit 31 family.</text>
</comment>
<dbReference type="InterPro" id="IPR036823">
    <property type="entry name" value="Ribosomal_uS7_dom_sf"/>
</dbReference>
<dbReference type="SUPFAM" id="SSF53335">
    <property type="entry name" value="S-adenosyl-L-methionine-dependent methyltransferases"/>
    <property type="match status" value="1"/>
</dbReference>
<dbReference type="FunFam" id="1.10.10.1340:FF:000001">
    <property type="entry name" value="Mediator of RNA polymerase II transcription subunit 31"/>
    <property type="match status" value="1"/>
</dbReference>
<feature type="compositionally biased region" description="Basic and acidic residues" evidence="13">
    <location>
        <begin position="324"/>
        <end position="334"/>
    </location>
</feature>
<feature type="compositionally biased region" description="Low complexity" evidence="13">
    <location>
        <begin position="1160"/>
        <end position="1171"/>
    </location>
</feature>
<evidence type="ECO:0000256" key="8">
    <source>
        <dbReference type="ARBA" id="ARBA00023242"/>
    </source>
</evidence>
<feature type="region of interest" description="Disordered" evidence="13">
    <location>
        <begin position="612"/>
        <end position="651"/>
    </location>
</feature>
<dbReference type="WBParaSite" id="maker-uti_cns_0009853-snap-gene-0.5-mRNA-1">
    <property type="protein sequence ID" value="maker-uti_cns_0009853-snap-gene-0.5-mRNA-1"/>
    <property type="gene ID" value="maker-uti_cns_0009853-snap-gene-0.5"/>
</dbReference>
<reference evidence="16" key="1">
    <citation type="submission" date="2016-11" db="UniProtKB">
        <authorList>
            <consortium name="WormBaseParasite"/>
        </authorList>
    </citation>
    <scope>IDENTIFICATION</scope>
</reference>
<dbReference type="InterPro" id="IPR038089">
    <property type="entry name" value="Med31_sf"/>
</dbReference>
<accession>A0A1I8I420</accession>
<name>A0A1I8I420_9PLAT</name>
<evidence type="ECO:0000256" key="12">
    <source>
        <dbReference type="PROSITE-ProRule" id="PRU00489"/>
    </source>
</evidence>
<feature type="compositionally biased region" description="Polar residues" evidence="13">
    <location>
        <begin position="294"/>
        <end position="307"/>
    </location>
</feature>
<feature type="compositionally biased region" description="Basic and acidic residues" evidence="13">
    <location>
        <begin position="406"/>
        <end position="417"/>
    </location>
</feature>
<evidence type="ECO:0000256" key="3">
    <source>
        <dbReference type="ARBA" id="ARBA00007151"/>
    </source>
</evidence>
<organism evidence="15 16">
    <name type="scientific">Macrostomum lignano</name>
    <dbReference type="NCBI Taxonomy" id="282301"/>
    <lineage>
        <taxon>Eukaryota</taxon>
        <taxon>Metazoa</taxon>
        <taxon>Spiralia</taxon>
        <taxon>Lophotrochozoa</taxon>
        <taxon>Platyhelminthes</taxon>
        <taxon>Rhabditophora</taxon>
        <taxon>Macrostomorpha</taxon>
        <taxon>Macrostomida</taxon>
        <taxon>Macrostomidae</taxon>
        <taxon>Macrostomum</taxon>
    </lineage>
</organism>
<dbReference type="InterPro" id="IPR029063">
    <property type="entry name" value="SAM-dependent_MTases_sf"/>
</dbReference>
<dbReference type="InterPro" id="IPR008831">
    <property type="entry name" value="Mediator_Med31"/>
</dbReference>
<evidence type="ECO:0000256" key="5">
    <source>
        <dbReference type="ARBA" id="ARBA00023015"/>
    </source>
</evidence>
<dbReference type="Proteomes" id="UP000095280">
    <property type="component" value="Unplaced"/>
</dbReference>
<evidence type="ECO:0000313" key="16">
    <source>
        <dbReference type="WBParaSite" id="maker-uti_cns_0009853-snap-gene-0.5-mRNA-1"/>
    </source>
</evidence>
<dbReference type="InterPro" id="IPR019364">
    <property type="entry name" value="Mediatior_Med8_fun/met"/>
</dbReference>
<comment type="similarity">
    <text evidence="12">Belongs to the MT-A70-like family.</text>
</comment>
<evidence type="ECO:0000256" key="10">
    <source>
        <dbReference type="ARBA" id="ARBA00032942"/>
    </source>
</evidence>
<feature type="compositionally biased region" description="Low complexity" evidence="13">
    <location>
        <begin position="1117"/>
        <end position="1128"/>
    </location>
</feature>
<evidence type="ECO:0000256" key="2">
    <source>
        <dbReference type="ARBA" id="ARBA00006378"/>
    </source>
</evidence>
<evidence type="ECO:0000256" key="9">
    <source>
        <dbReference type="ARBA" id="ARBA00023274"/>
    </source>
</evidence>
<keyword evidence="6" id="KW-0010">Activator</keyword>
<dbReference type="GO" id="GO:0006357">
    <property type="term" value="P:regulation of transcription by RNA polymerase II"/>
    <property type="evidence" value="ECO:0007669"/>
    <property type="project" value="InterPro"/>
</dbReference>
<keyword evidence="4" id="KW-0689">Ribosomal protein</keyword>
<dbReference type="Pfam" id="PF05063">
    <property type="entry name" value="MT-A70"/>
    <property type="match status" value="1"/>
</dbReference>
<dbReference type="PROSITE" id="PS51143">
    <property type="entry name" value="MT_A70"/>
    <property type="match status" value="1"/>
</dbReference>
<keyword evidence="5" id="KW-0805">Transcription regulation</keyword>
<dbReference type="GO" id="GO:0003712">
    <property type="term" value="F:transcription coregulator activity"/>
    <property type="evidence" value="ECO:0007669"/>
    <property type="project" value="InterPro"/>
</dbReference>
<sequence>MKPNQPPPLPPHSNLPTSHFSAAAAASLQHHQHHQHQLLQQTRADNEERQRFQVELEFVQCLGNPNYLNFLAQRRFFEKREFINYLSYLQYWKEADYVKYIKYPFCLQLLDLLQHQQFRKDIAKTGLAREVDEQILLHWQHYIPKRHRLLTRQANQQLLEQQEQQQQGVDGGSHQQLAGREGGGGNRGSDDCLDELIDRLRGIRRTLCSLIAKVDEKRPATWPELSALHRTLRNEKQLRLNDFALLPIGLSPQLDQHLLNHTEGRLGLLNHDSVPHYLRTKLDLSVEHRRNEFQKSGTNIEAQPRTSEQMRKAAETALNSLKQARPDFENEQSERNQTMRSNEQDTAKLLLAINFGIGLNRLLGCQSRSGSAATTAAAAAILSQQPVRHKSPLQKVRKRGPFPEWTKTDPDPHLFTRHIPKTDERRTKAVRPPGKYQIFSVHYDPIVNSFAGHFVKCGQRDKLRDVFTQMMAEIKHIQMARRNAAPPEEKASIEASSLWDWKSLGVDPTRVIHKAVENCSPLLIIKHVFRGGFLYKVPCPLRESESQMRAFKFLRIASNVRGTKEHLYRSLARELVNASNNEGKAVHAKLQLHKTCEENRAYANYPGTAQIPLCNPGGNSEEQQMPPPPPPPPPLSPPAIHQDDDKDELDEAPSFAESALLKQRSRRRWLRRIRRRQAIRRHSLAHLFGLLHPDQLSRVLGKSGFDPEAYVTGIRRLAAPPPPKLPSSLLLSMTSAATASKAAAPVSDDATKAATTATSNAGPTATSVLRHRRVQSAGGDLSTSEAVQKSAEEVAASLLSTQDAAGNTRNPADFKNIFLKGTQSANPHNDYSQHFVDTGLRPQNFIRDAGLANRFAEYPKLRELIRLKDELVKETATPPMYLKCDLLTFNLNDLNCKFDAILVEPPLEEYNISHGVYYPRYWSWDEIEQLKIEEITAPRCFVWLWCGNGESLEHGRRCLRKWGFRRCEDICWIKTNKGRPGHKLVEAETALFQQTKEHCLMGIKGTVRRSTDGDFIHANVDIDLIMHEEPGWGQKAHPAELFNIIEHFCLGRRRLHLFARDDTVRKGWLSLGPELAASNFDSRIYSGYFSRDAQAHLTGCTEEIERLRPKSPPPRNSAAGAKSASADDAGGGGGQSVAIGAMQQPATIYPMQPPPPPGIIAPAATVPNPMQ</sequence>
<comment type="subcellular location">
    <subcellularLocation>
        <location evidence="1">Nucleus</location>
    </subcellularLocation>
</comment>
<keyword evidence="7" id="KW-0804">Transcription</keyword>
<dbReference type="AlphaFoldDB" id="A0A1I8I420"/>
<dbReference type="PROSITE" id="PS51592">
    <property type="entry name" value="SAM_MTA70L_2"/>
    <property type="match status" value="1"/>
</dbReference>
<protein>
    <recommendedName>
        <fullName evidence="11">N(6)-adenosine-methyltransferase non-catalytic subunit METTL14</fullName>
    </recommendedName>
    <alternativeName>
        <fullName evidence="10">Methyltransferase-like protein 14</fullName>
    </alternativeName>
</protein>
<dbReference type="Pfam" id="PF00177">
    <property type="entry name" value="Ribosomal_S7"/>
    <property type="match status" value="1"/>
</dbReference>
<dbReference type="Pfam" id="PF10232">
    <property type="entry name" value="Med8"/>
    <property type="match status" value="1"/>
</dbReference>
<dbReference type="GO" id="GO:1990904">
    <property type="term" value="C:ribonucleoprotein complex"/>
    <property type="evidence" value="ECO:0007669"/>
    <property type="project" value="UniProtKB-KW"/>
</dbReference>
<dbReference type="InterPro" id="IPR045123">
    <property type="entry name" value="METTL14-like"/>
</dbReference>
<evidence type="ECO:0000313" key="15">
    <source>
        <dbReference type="Proteomes" id="UP000095280"/>
    </source>
</evidence>
<dbReference type="PANTHER" id="PTHR13107:SF0">
    <property type="entry name" value="N6-ADENOSINE-METHYLTRANSFERASE NON-CATALYTIC SUBUNIT"/>
    <property type="match status" value="1"/>
</dbReference>
<evidence type="ECO:0000256" key="1">
    <source>
        <dbReference type="ARBA" id="ARBA00004123"/>
    </source>
</evidence>
<feature type="compositionally biased region" description="Pro residues" evidence="13">
    <location>
        <begin position="625"/>
        <end position="637"/>
    </location>
</feature>
<proteinExistence type="inferred from homology"/>
<dbReference type="PANTHER" id="PTHR13107">
    <property type="entry name" value="N6-ADENOSINE-METHYLTRANSFERASE NON-CATALYTIC SUBUNIT"/>
    <property type="match status" value="1"/>
</dbReference>
<dbReference type="Gene3D" id="1.10.10.1340">
    <property type="entry name" value="Mediator of RNA polymerase II, submodule Med31 (Soh1)"/>
    <property type="match status" value="1"/>
</dbReference>
<keyword evidence="9" id="KW-0687">Ribonucleoprotein</keyword>
<dbReference type="SUPFAM" id="SSF47973">
    <property type="entry name" value="Ribosomal protein S7"/>
    <property type="match status" value="1"/>
</dbReference>
<evidence type="ECO:0000259" key="14">
    <source>
        <dbReference type="Pfam" id="PF00177"/>
    </source>
</evidence>
<dbReference type="GO" id="GO:0005840">
    <property type="term" value="C:ribosome"/>
    <property type="evidence" value="ECO:0007669"/>
    <property type="project" value="UniProtKB-KW"/>
</dbReference>